<dbReference type="Proteomes" id="UP000002010">
    <property type="component" value="Chromosome"/>
</dbReference>
<feature type="transmembrane region" description="Helical" evidence="1">
    <location>
        <begin position="16"/>
        <end position="37"/>
    </location>
</feature>
<proteinExistence type="predicted"/>
<dbReference type="HOGENOM" id="CLU_3291726_0_0_4"/>
<organism evidence="2 3">
    <name type="scientific">Laribacter hongkongensis (strain HLHK9)</name>
    <dbReference type="NCBI Taxonomy" id="557598"/>
    <lineage>
        <taxon>Bacteria</taxon>
        <taxon>Pseudomonadati</taxon>
        <taxon>Pseudomonadota</taxon>
        <taxon>Betaproteobacteria</taxon>
        <taxon>Neisseriales</taxon>
        <taxon>Aquaspirillaceae</taxon>
        <taxon>Laribacter</taxon>
    </lineage>
</organism>
<dbReference type="AlphaFoldDB" id="C1D4C9"/>
<evidence type="ECO:0000313" key="3">
    <source>
        <dbReference type="Proteomes" id="UP000002010"/>
    </source>
</evidence>
<protein>
    <submittedName>
        <fullName evidence="2">Uncharacterized protein</fullName>
    </submittedName>
</protein>
<keyword evidence="1" id="KW-0472">Membrane</keyword>
<keyword evidence="1" id="KW-0812">Transmembrane</keyword>
<dbReference type="STRING" id="557598.LHK_00730"/>
<dbReference type="KEGG" id="lhk:LHK_00730"/>
<name>C1D4C9_LARHH</name>
<sequence>MLFLPARIPMSRSDKLLLNTVFFVMYAQGIFFLHHILFLS</sequence>
<gene>
    <name evidence="2" type="ordered locus">LHK_00730</name>
</gene>
<dbReference type="EMBL" id="CP001154">
    <property type="protein sequence ID" value="ACO73723.1"/>
    <property type="molecule type" value="Genomic_DNA"/>
</dbReference>
<accession>C1D4C9</accession>
<evidence type="ECO:0000313" key="2">
    <source>
        <dbReference type="EMBL" id="ACO73723.1"/>
    </source>
</evidence>
<reference evidence="2 3" key="1">
    <citation type="journal article" date="2009" name="PLoS Genet.">
        <title>The complete genome and proteome of Laribacter hongkongensis reveal potential mechanisms for adaptations to different temperatures and habitats.</title>
        <authorList>
            <person name="Woo P.C."/>
            <person name="Lau S.K."/>
            <person name="Tse H."/>
            <person name="Teng J.L."/>
            <person name="Curreem S.O."/>
            <person name="Tsang A.K."/>
            <person name="Fan R.Y."/>
            <person name="Wong G.K."/>
            <person name="Huang Y."/>
            <person name="Loman N.J."/>
            <person name="Snyder L.A."/>
            <person name="Cai J.J."/>
            <person name="Huang J.D."/>
            <person name="Mak W."/>
            <person name="Pallen M.J."/>
            <person name="Lok S."/>
            <person name="Yuen K.Y."/>
        </authorList>
    </citation>
    <scope>NUCLEOTIDE SEQUENCE [LARGE SCALE GENOMIC DNA]</scope>
    <source>
        <strain evidence="2 3">HLHK9</strain>
    </source>
</reference>
<evidence type="ECO:0000256" key="1">
    <source>
        <dbReference type="SAM" id="Phobius"/>
    </source>
</evidence>
<keyword evidence="3" id="KW-1185">Reference proteome</keyword>
<keyword evidence="1" id="KW-1133">Transmembrane helix</keyword>